<evidence type="ECO:0000256" key="1">
    <source>
        <dbReference type="ARBA" id="ARBA00004141"/>
    </source>
</evidence>
<protein>
    <recommendedName>
        <fullName evidence="8">Rhodopsin domain-containing protein</fullName>
    </recommendedName>
</protein>
<feature type="domain" description="Rhodopsin" evidence="8">
    <location>
        <begin position="28"/>
        <end position="270"/>
    </location>
</feature>
<gene>
    <name evidence="9" type="ORF">M406DRAFT_258120</name>
</gene>
<keyword evidence="10" id="KW-1185">Reference proteome</keyword>
<evidence type="ECO:0000256" key="6">
    <source>
        <dbReference type="SAM" id="MobiDB-lite"/>
    </source>
</evidence>
<evidence type="ECO:0000256" key="2">
    <source>
        <dbReference type="ARBA" id="ARBA00022692"/>
    </source>
</evidence>
<dbReference type="InterPro" id="IPR052337">
    <property type="entry name" value="SAT4-like"/>
</dbReference>
<comment type="caution">
    <text evidence="9">The sequence shown here is derived from an EMBL/GenBank/DDBJ whole genome shotgun (WGS) entry which is preliminary data.</text>
</comment>
<dbReference type="OrthoDB" id="3923077at2759"/>
<evidence type="ECO:0000313" key="10">
    <source>
        <dbReference type="Proteomes" id="UP000803844"/>
    </source>
</evidence>
<accession>A0A9P4XZG5</accession>
<sequence length="375" mass="40796">MDRIAGKAPMMLAVLWTFQAVAFALVGLRLYARLVVVQTYGWDDHCFNGAVILLFVYNVLISVAATLGIGQLQTGPFTSDDSRALLLVNIAQSLIDAMAILVKVSIALFLLRIVASNRAHKIIIIVPAAIMSIIVAIALLCLWFSCTPISYSWDLSIPNGQCNGDEQFVVALLGGLSIILVEVLYASFPWYLVRKLQMPRREKILVGSCMSFGYLSALCSVYRLLALLDLAYSSNQNYFYTIVDLLIWHSADITTQLVSIGVTVCRPLYKDWLNNVVDQIESVTNHSSRSKSNPSGFSGAGAGFSVIALQTIGGSTANHKKAGRSAGADVEDGVVTVQRSWRVESNARSVVFPGDDESEEHILGNSGRGEADNRI</sequence>
<dbReference type="RefSeq" id="XP_040775145.1">
    <property type="nucleotide sequence ID" value="XM_040917213.1"/>
</dbReference>
<proteinExistence type="inferred from homology"/>
<evidence type="ECO:0000256" key="7">
    <source>
        <dbReference type="SAM" id="Phobius"/>
    </source>
</evidence>
<feature type="transmembrane region" description="Helical" evidence="7">
    <location>
        <begin position="12"/>
        <end position="31"/>
    </location>
</feature>
<dbReference type="Pfam" id="PF20684">
    <property type="entry name" value="Fung_rhodopsin"/>
    <property type="match status" value="1"/>
</dbReference>
<feature type="transmembrane region" description="Helical" evidence="7">
    <location>
        <begin position="168"/>
        <end position="192"/>
    </location>
</feature>
<feature type="region of interest" description="Disordered" evidence="6">
    <location>
        <begin position="352"/>
        <end position="375"/>
    </location>
</feature>
<comment type="similarity">
    <text evidence="5">Belongs to the SAT4 family.</text>
</comment>
<organism evidence="9 10">
    <name type="scientific">Cryphonectria parasitica (strain ATCC 38755 / EP155)</name>
    <dbReference type="NCBI Taxonomy" id="660469"/>
    <lineage>
        <taxon>Eukaryota</taxon>
        <taxon>Fungi</taxon>
        <taxon>Dikarya</taxon>
        <taxon>Ascomycota</taxon>
        <taxon>Pezizomycotina</taxon>
        <taxon>Sordariomycetes</taxon>
        <taxon>Sordariomycetidae</taxon>
        <taxon>Diaporthales</taxon>
        <taxon>Cryphonectriaceae</taxon>
        <taxon>Cryphonectria-Endothia species complex</taxon>
        <taxon>Cryphonectria</taxon>
    </lineage>
</organism>
<keyword evidence="2 7" id="KW-0812">Transmembrane</keyword>
<name>A0A9P4XZG5_CRYP1</name>
<evidence type="ECO:0000256" key="5">
    <source>
        <dbReference type="ARBA" id="ARBA00038359"/>
    </source>
</evidence>
<keyword evidence="3 7" id="KW-1133">Transmembrane helix</keyword>
<dbReference type="PANTHER" id="PTHR33048">
    <property type="entry name" value="PTH11-LIKE INTEGRAL MEMBRANE PROTEIN (AFU_ORTHOLOGUE AFUA_5G11245)"/>
    <property type="match status" value="1"/>
</dbReference>
<feature type="transmembrane region" description="Helical" evidence="7">
    <location>
        <begin position="204"/>
        <end position="225"/>
    </location>
</feature>
<evidence type="ECO:0000259" key="8">
    <source>
        <dbReference type="Pfam" id="PF20684"/>
    </source>
</evidence>
<keyword evidence="4 7" id="KW-0472">Membrane</keyword>
<feature type="transmembrane region" description="Helical" evidence="7">
    <location>
        <begin position="51"/>
        <end position="70"/>
    </location>
</feature>
<dbReference type="EMBL" id="MU032348">
    <property type="protein sequence ID" value="KAF3764184.1"/>
    <property type="molecule type" value="Genomic_DNA"/>
</dbReference>
<reference evidence="9" key="1">
    <citation type="journal article" date="2020" name="Phytopathology">
        <title>Genome sequence of the chestnut blight fungus Cryphonectria parasitica EP155: A fundamental resource for an archetypical invasive plant pathogen.</title>
        <authorList>
            <person name="Crouch J.A."/>
            <person name="Dawe A."/>
            <person name="Aerts A."/>
            <person name="Barry K."/>
            <person name="Churchill A.C.L."/>
            <person name="Grimwood J."/>
            <person name="Hillman B."/>
            <person name="Milgroom M.G."/>
            <person name="Pangilinan J."/>
            <person name="Smith M."/>
            <person name="Salamov A."/>
            <person name="Schmutz J."/>
            <person name="Yadav J."/>
            <person name="Grigoriev I.V."/>
            <person name="Nuss D."/>
        </authorList>
    </citation>
    <scope>NUCLEOTIDE SEQUENCE</scope>
    <source>
        <strain evidence="9">EP155</strain>
    </source>
</reference>
<comment type="subcellular location">
    <subcellularLocation>
        <location evidence="1">Membrane</location>
        <topology evidence="1">Multi-pass membrane protein</topology>
    </subcellularLocation>
</comment>
<dbReference type="Proteomes" id="UP000803844">
    <property type="component" value="Unassembled WGS sequence"/>
</dbReference>
<dbReference type="PANTHER" id="PTHR33048:SF93">
    <property type="entry name" value="INTEGRAL MEMBRANE PROTEIN"/>
    <property type="match status" value="1"/>
</dbReference>
<feature type="transmembrane region" description="Helical" evidence="7">
    <location>
        <begin position="90"/>
        <end position="111"/>
    </location>
</feature>
<dbReference type="GO" id="GO:0016020">
    <property type="term" value="C:membrane"/>
    <property type="evidence" value="ECO:0007669"/>
    <property type="project" value="UniProtKB-SubCell"/>
</dbReference>
<dbReference type="GeneID" id="63834342"/>
<evidence type="ECO:0000256" key="4">
    <source>
        <dbReference type="ARBA" id="ARBA00023136"/>
    </source>
</evidence>
<evidence type="ECO:0000313" key="9">
    <source>
        <dbReference type="EMBL" id="KAF3764184.1"/>
    </source>
</evidence>
<feature type="transmembrane region" description="Helical" evidence="7">
    <location>
        <begin position="123"/>
        <end position="145"/>
    </location>
</feature>
<dbReference type="AlphaFoldDB" id="A0A9P4XZG5"/>
<dbReference type="InterPro" id="IPR049326">
    <property type="entry name" value="Rhodopsin_dom_fungi"/>
</dbReference>
<evidence type="ECO:0000256" key="3">
    <source>
        <dbReference type="ARBA" id="ARBA00022989"/>
    </source>
</evidence>